<comment type="caution">
    <text evidence="1">The sequence shown here is derived from an EMBL/GenBank/DDBJ whole genome shotgun (WGS) entry which is preliminary data.</text>
</comment>
<dbReference type="EMBL" id="JBHTEY010000004">
    <property type="protein sequence ID" value="MFC7617262.1"/>
    <property type="molecule type" value="Genomic_DNA"/>
</dbReference>
<dbReference type="Gene3D" id="1.25.40.10">
    <property type="entry name" value="Tetratricopeptide repeat domain"/>
    <property type="match status" value="2"/>
</dbReference>
<dbReference type="Proteomes" id="UP001596512">
    <property type="component" value="Unassembled WGS sequence"/>
</dbReference>
<dbReference type="PANTHER" id="PTHR47691:SF3">
    <property type="entry name" value="HTH-TYPE TRANSCRIPTIONAL REGULATOR RV0890C-RELATED"/>
    <property type="match status" value="1"/>
</dbReference>
<keyword evidence="2" id="KW-1185">Reference proteome</keyword>
<dbReference type="SUPFAM" id="SSF48452">
    <property type="entry name" value="TPR-like"/>
    <property type="match status" value="1"/>
</dbReference>
<organism evidence="1 2">
    <name type="scientific">Actinokineospora soli</name>
    <dbReference type="NCBI Taxonomy" id="1048753"/>
    <lineage>
        <taxon>Bacteria</taxon>
        <taxon>Bacillati</taxon>
        <taxon>Actinomycetota</taxon>
        <taxon>Actinomycetes</taxon>
        <taxon>Pseudonocardiales</taxon>
        <taxon>Pseudonocardiaceae</taxon>
        <taxon>Actinokineospora</taxon>
    </lineage>
</organism>
<sequence>MDRVRAAGRGPLVLTGIGGAGKSALAVRWLTGLRAEEFDGSLYAVLGGPATPADVLEWFLISLGVPPEQVPLDEDRRASLYRSVTAGTRLRVLLDDAVSARQVRPLLPAGDGVVVVTSRALLSGLALDGAQWVHVGPLGAADSVRLLESVVGRDRVTAEPGAAEALGRLCGGLPLALSVVGARLATRARRPLEWEVDNLGSEQERLAALALSDDLSVGAALDLSVRGLTEPLREAYLLCAWHPGRVFGAPVLAAGAGVAEAAMAARLEELREAGLVMEVADERYTLHDLVRLHGRGWGDPAVVRDMVEWYLARSIAADLAVHPLRPRIGPGFTGARALGSAQEALAWAESERANVRAAVDAAAERGWDDLVWQFCEALWGRFLHTRRYAEWIDLQRVGIRSAQRCGDVRAEGRLRNQLAYAYSQLGEVDSAAEESGRAMELARSCADGLGEASAWEQLGLAVRGADPGRALHCFRHSRDLNARLGRTRAVALCRRRIGEVLADQGDLGGAAEELTAAAAAMAELRDPTQHARSVALLARVELRKGDGDRARRVLADAVAAMRELGSPYYTAEILAALGDAAHHDGDGVAAVSAWTEAAELYESLDDAKASTVRARIDGVHPHRT</sequence>
<dbReference type="InterPro" id="IPR027417">
    <property type="entry name" value="P-loop_NTPase"/>
</dbReference>
<proteinExistence type="predicted"/>
<accession>A0ABW2TTR8</accession>
<dbReference type="PANTHER" id="PTHR47691">
    <property type="entry name" value="REGULATOR-RELATED"/>
    <property type="match status" value="1"/>
</dbReference>
<dbReference type="InterPro" id="IPR011990">
    <property type="entry name" value="TPR-like_helical_dom_sf"/>
</dbReference>
<dbReference type="Gene3D" id="1.10.8.430">
    <property type="entry name" value="Helical domain of apoptotic protease-activating factors"/>
    <property type="match status" value="1"/>
</dbReference>
<gene>
    <name evidence="1" type="ORF">ACFQV2_31405</name>
</gene>
<evidence type="ECO:0000313" key="2">
    <source>
        <dbReference type="Proteomes" id="UP001596512"/>
    </source>
</evidence>
<dbReference type="Gene3D" id="3.40.50.300">
    <property type="entry name" value="P-loop containing nucleotide triphosphate hydrolases"/>
    <property type="match status" value="1"/>
</dbReference>
<reference evidence="2" key="1">
    <citation type="journal article" date="2019" name="Int. J. Syst. Evol. Microbiol.">
        <title>The Global Catalogue of Microorganisms (GCM) 10K type strain sequencing project: providing services to taxonomists for standard genome sequencing and annotation.</title>
        <authorList>
            <consortium name="The Broad Institute Genomics Platform"/>
            <consortium name="The Broad Institute Genome Sequencing Center for Infectious Disease"/>
            <person name="Wu L."/>
            <person name="Ma J."/>
        </authorList>
    </citation>
    <scope>NUCLEOTIDE SEQUENCE [LARGE SCALE GENOMIC DNA]</scope>
    <source>
        <strain evidence="2">JCM 17695</strain>
    </source>
</reference>
<protein>
    <submittedName>
        <fullName evidence="1">NB-ARC domain-containing protein</fullName>
    </submittedName>
</protein>
<name>A0ABW2TTR8_9PSEU</name>
<dbReference type="SUPFAM" id="SSF52540">
    <property type="entry name" value="P-loop containing nucleoside triphosphate hydrolases"/>
    <property type="match status" value="1"/>
</dbReference>
<evidence type="ECO:0000313" key="1">
    <source>
        <dbReference type="EMBL" id="MFC7617262.1"/>
    </source>
</evidence>
<dbReference type="PRINTS" id="PR00364">
    <property type="entry name" value="DISEASERSIST"/>
</dbReference>
<dbReference type="InterPro" id="IPR042197">
    <property type="entry name" value="Apaf_helical"/>
</dbReference>